<gene>
    <name evidence="3" type="ORF">CLO192961_LOCUS208532</name>
</gene>
<accession>A0ABY6U8H6</accession>
<evidence type="ECO:0000313" key="4">
    <source>
        <dbReference type="Proteomes" id="UP000766486"/>
    </source>
</evidence>
<dbReference type="Pfam" id="PF10022">
    <property type="entry name" value="DUF2264"/>
    <property type="match status" value="1"/>
</dbReference>
<comment type="caution">
    <text evidence="3">The sequence shown here is derived from an EMBL/GenBank/DDBJ whole genome shotgun (WGS) entry which is preliminary data.</text>
</comment>
<reference evidence="3 4" key="1">
    <citation type="submission" date="2019-06" db="EMBL/GenBank/DDBJ databases">
        <authorList>
            <person name="Broberg M."/>
        </authorList>
    </citation>
    <scope>NUCLEOTIDE SEQUENCE [LARGE SCALE GENOMIC DNA]</scope>
</reference>
<protein>
    <recommendedName>
        <fullName evidence="5">DUF2264 domain-containing protein</fullName>
    </recommendedName>
</protein>
<dbReference type="InterPro" id="IPR049237">
    <property type="entry name" value="DUF2264_C"/>
</dbReference>
<evidence type="ECO:0000313" key="3">
    <source>
        <dbReference type="EMBL" id="VUC27417.1"/>
    </source>
</evidence>
<dbReference type="Proteomes" id="UP000766486">
    <property type="component" value="Unassembled WGS sequence"/>
</dbReference>
<dbReference type="Pfam" id="PF20938">
    <property type="entry name" value="DUF2264_C"/>
    <property type="match status" value="1"/>
</dbReference>
<dbReference type="InterPro" id="IPR049349">
    <property type="entry name" value="DUF2264_N"/>
</dbReference>
<name>A0ABY6U8H6_BIOOC</name>
<evidence type="ECO:0008006" key="5">
    <source>
        <dbReference type="Google" id="ProtNLM"/>
    </source>
</evidence>
<proteinExistence type="predicted"/>
<feature type="domain" description="DUF2264" evidence="1">
    <location>
        <begin position="15"/>
        <end position="369"/>
    </location>
</feature>
<feature type="domain" description="DUF2264" evidence="2">
    <location>
        <begin position="376"/>
        <end position="680"/>
    </location>
</feature>
<evidence type="ECO:0000259" key="2">
    <source>
        <dbReference type="Pfam" id="PF20938"/>
    </source>
</evidence>
<dbReference type="PIRSF" id="PIRSF014753">
    <property type="entry name" value="UCP014753"/>
    <property type="match status" value="1"/>
</dbReference>
<keyword evidence="4" id="KW-1185">Reference proteome</keyword>
<dbReference type="EMBL" id="CABFNS010000767">
    <property type="protein sequence ID" value="VUC27417.1"/>
    <property type="molecule type" value="Genomic_DNA"/>
</dbReference>
<dbReference type="InterPro" id="IPR016624">
    <property type="entry name" value="UCP014753"/>
</dbReference>
<sequence>MPSVPGFTDNPFLNRSDMVTAAKALVRPLENYRSDLGARVKIRPATVAAFDDVAAQLEGFARPLLAIGAFIDDERDHGVVLRWMRGLAAGVDPDSAEYWGDMTDFDQRMVETESICLALLTAPDNLLPLLDDKARNDLKVWMRQINQHEMPQNNWRWFRIFVNLTLIKVFNVPRSEVSAIMDADFDLLDSFYLEDGWSGDGKWSEERKQADYYSGSFAIQFAQLMYVRYAVEDDRRVEKYTQQAKQFATNYWRYFNEDGAAIPFGRSLTYRFAFSSFWAAAAVAGIELPHPVHELGAVKGLILRHLRWWSQHTDIFSSDGILNIGFTYPNMYLCEDYNSPQSVFWCLKTFSVLSLPETHPFWTCDEAPYPRGSLNTTHLIKPPNHIMNNSEEHHYLLSSAQMSGKPHKAKDAKYCKFAYSSAFGFSVPTGPSLAQVAPDNTLCASYDDGDNWKVRSNPTNTYIERFAVGGTELPVLTSSWRPWKNVDLQIETSLIPLSQSTPGWHVRVHRIRWAQEAERTVLANGFQIIDGGFAVPAFTATGHHIPELPSENASAAEGCLKGDKSYLAISAFGASGIVDLTTVSIIQPNAPQGAGDAAKEELVASEAHILRADPNSNLIHPRTFIPILKYAFVPGRNEETGLFQSTPLKEVWLVSGVFAVSFSEHWSGDVSKLWANRPKISVLGRESSSGSLRFKVE</sequence>
<organism evidence="3 4">
    <name type="scientific">Bionectria ochroleuca</name>
    <name type="common">Gliocladium roseum</name>
    <dbReference type="NCBI Taxonomy" id="29856"/>
    <lineage>
        <taxon>Eukaryota</taxon>
        <taxon>Fungi</taxon>
        <taxon>Dikarya</taxon>
        <taxon>Ascomycota</taxon>
        <taxon>Pezizomycotina</taxon>
        <taxon>Sordariomycetes</taxon>
        <taxon>Hypocreomycetidae</taxon>
        <taxon>Hypocreales</taxon>
        <taxon>Bionectriaceae</taxon>
        <taxon>Clonostachys</taxon>
    </lineage>
</organism>
<dbReference type="PANTHER" id="PTHR35339:SF2">
    <property type="entry name" value="DUF2264 DOMAIN-CONTAINING PROTEIN-RELATED"/>
    <property type="match status" value="1"/>
</dbReference>
<dbReference type="PANTHER" id="PTHR35339">
    <property type="entry name" value="LINALOOL DEHYDRATASE_ISOMERASE DOMAIN-CONTAINING PROTEIN"/>
    <property type="match status" value="1"/>
</dbReference>
<evidence type="ECO:0000259" key="1">
    <source>
        <dbReference type="Pfam" id="PF10022"/>
    </source>
</evidence>